<feature type="compositionally biased region" description="Basic and acidic residues" evidence="8">
    <location>
        <begin position="206"/>
        <end position="225"/>
    </location>
</feature>
<evidence type="ECO:0000313" key="11">
    <source>
        <dbReference type="Proteomes" id="UP000248349"/>
    </source>
</evidence>
<dbReference type="Pfam" id="PF14474">
    <property type="entry name" value="RTC4"/>
    <property type="match status" value="1"/>
</dbReference>
<gene>
    <name evidence="10" type="ORF">BP01DRAFT_425060</name>
</gene>
<evidence type="ECO:0000256" key="2">
    <source>
        <dbReference type="ARBA" id="ARBA00004123"/>
    </source>
</evidence>
<dbReference type="GO" id="GO:0005634">
    <property type="term" value="C:nucleus"/>
    <property type="evidence" value="ECO:0007669"/>
    <property type="project" value="UniProtKB-SubCell"/>
</dbReference>
<keyword evidence="7" id="KW-0539">Nucleus</keyword>
<dbReference type="InterPro" id="IPR039024">
    <property type="entry name" value="RTC4"/>
</dbReference>
<evidence type="ECO:0000256" key="1">
    <source>
        <dbReference type="ARBA" id="ARBA00002738"/>
    </source>
</evidence>
<dbReference type="STRING" id="1450539.A0A318ZF75"/>
<sequence>MSVTTRARVKPNSSFASNRLTRKDTIPGGHLLTSFRTGETSKPGSARHEPATDDEPQSSSHSENDDQSDDDLGRSSRYTRRSGLTLDEKLARDSLEGGKTPRASRQRTETKKSKSSASNRKRTLSGMVDDGNSISDEDDLLWSSQFRSSDSVKRRKPTVSYGSRKSFGQGSTPHWTSPAASQSPSVGAREGKARKGSKRARSTSRSPKEELKMPRAIESSPKPEFKAPPPLPSNITPSTSFAGSSARDIISLNLDDSDSSSSTALSSASSTLLEELARFDESLLGSEDEWNTLEPSLCPWCKESVPRELLRRFQAQPKQRMREQRRFCESHKHTAVEREWREKGYPTINWEAFEQRIEPHLESLDRILEPESSSFYRNILDTKLKSGEAKNFRLDMHGEGLEDISCGYYGTRGATKMLERIMVRYARKLRRLGSEDQIVNTAGVAGYAQAVLVPELAMRLVKEDMKVDDDQARQILRDSMELGEAMNPELSDKIAVKEADEPGVQEGMTV</sequence>
<evidence type="ECO:0000256" key="8">
    <source>
        <dbReference type="SAM" id="MobiDB-lite"/>
    </source>
</evidence>
<comment type="subcellular location">
    <subcellularLocation>
        <location evidence="3">Cytoplasm</location>
    </subcellularLocation>
    <subcellularLocation>
        <location evidence="2">Nucleus</location>
    </subcellularLocation>
</comment>
<evidence type="ECO:0000256" key="5">
    <source>
        <dbReference type="ARBA" id="ARBA00015162"/>
    </source>
</evidence>
<feature type="compositionally biased region" description="Basic residues" evidence="8">
    <location>
        <begin position="192"/>
        <end position="202"/>
    </location>
</feature>
<feature type="region of interest" description="Disordered" evidence="8">
    <location>
        <begin position="1"/>
        <end position="242"/>
    </location>
</feature>
<reference evidence="10 11" key="1">
    <citation type="submission" date="2016-12" db="EMBL/GenBank/DDBJ databases">
        <title>The genomes of Aspergillus section Nigri reveals drivers in fungal speciation.</title>
        <authorList>
            <consortium name="DOE Joint Genome Institute"/>
            <person name="Vesth T.C."/>
            <person name="Nybo J."/>
            <person name="Theobald S."/>
            <person name="Brandl J."/>
            <person name="Frisvad J.C."/>
            <person name="Nielsen K.F."/>
            <person name="Lyhne E.K."/>
            <person name="Kogle M.E."/>
            <person name="Kuo A."/>
            <person name="Riley R."/>
            <person name="Clum A."/>
            <person name="Nolan M."/>
            <person name="Lipzen A."/>
            <person name="Salamov A."/>
            <person name="Henrissat B."/>
            <person name="Wiebenga A."/>
            <person name="De Vries R.P."/>
            <person name="Grigoriev I.V."/>
            <person name="Mortensen U.H."/>
            <person name="Andersen M.R."/>
            <person name="Baker S.E."/>
        </authorList>
    </citation>
    <scope>NUCLEOTIDE SEQUENCE [LARGE SCALE GENOMIC DNA]</scope>
    <source>
        <strain evidence="10 11">JOP 1030-1</strain>
    </source>
</reference>
<feature type="compositionally biased region" description="Polar residues" evidence="8">
    <location>
        <begin position="34"/>
        <end position="43"/>
    </location>
</feature>
<dbReference type="RefSeq" id="XP_025429275.1">
    <property type="nucleotide sequence ID" value="XM_025579729.1"/>
</dbReference>
<dbReference type="AlphaFoldDB" id="A0A318ZF75"/>
<dbReference type="OrthoDB" id="128308at2759"/>
<feature type="domain" description="Restriction of telomere capping protein 4 C-terminal" evidence="9">
    <location>
        <begin position="367"/>
        <end position="489"/>
    </location>
</feature>
<keyword evidence="11" id="KW-1185">Reference proteome</keyword>
<name>A0A318ZF75_9EURO</name>
<evidence type="ECO:0000313" key="10">
    <source>
        <dbReference type="EMBL" id="PYH43293.1"/>
    </source>
</evidence>
<feature type="compositionally biased region" description="Basic and acidic residues" evidence="8">
    <location>
        <begin position="86"/>
        <end position="96"/>
    </location>
</feature>
<organism evidence="10 11">
    <name type="scientific">Aspergillus saccharolyticus JOP 1030-1</name>
    <dbReference type="NCBI Taxonomy" id="1450539"/>
    <lineage>
        <taxon>Eukaryota</taxon>
        <taxon>Fungi</taxon>
        <taxon>Dikarya</taxon>
        <taxon>Ascomycota</taxon>
        <taxon>Pezizomycotina</taxon>
        <taxon>Eurotiomycetes</taxon>
        <taxon>Eurotiomycetidae</taxon>
        <taxon>Eurotiales</taxon>
        <taxon>Aspergillaceae</taxon>
        <taxon>Aspergillus</taxon>
        <taxon>Aspergillus subgen. Circumdati</taxon>
    </lineage>
</organism>
<feature type="compositionally biased region" description="Polar residues" evidence="8">
    <location>
        <begin position="160"/>
        <end position="185"/>
    </location>
</feature>
<evidence type="ECO:0000259" key="9">
    <source>
        <dbReference type="SMART" id="SM01312"/>
    </source>
</evidence>
<dbReference type="SMART" id="SM01312">
    <property type="entry name" value="RTC4"/>
    <property type="match status" value="1"/>
</dbReference>
<dbReference type="PANTHER" id="PTHR41391:SF1">
    <property type="entry name" value="RESTRICTION OF TELOMERE CAPPING PROTEIN 4"/>
    <property type="match status" value="1"/>
</dbReference>
<evidence type="ECO:0000256" key="4">
    <source>
        <dbReference type="ARBA" id="ARBA00009461"/>
    </source>
</evidence>
<evidence type="ECO:0000256" key="7">
    <source>
        <dbReference type="ARBA" id="ARBA00023242"/>
    </source>
</evidence>
<dbReference type="GeneID" id="37080958"/>
<comment type="similarity">
    <text evidence="4">Belongs to the RTC4 family.</text>
</comment>
<proteinExistence type="inferred from homology"/>
<evidence type="ECO:0000256" key="6">
    <source>
        <dbReference type="ARBA" id="ARBA00022490"/>
    </source>
</evidence>
<evidence type="ECO:0000256" key="3">
    <source>
        <dbReference type="ARBA" id="ARBA00004496"/>
    </source>
</evidence>
<dbReference type="EMBL" id="KZ821245">
    <property type="protein sequence ID" value="PYH43293.1"/>
    <property type="molecule type" value="Genomic_DNA"/>
</dbReference>
<dbReference type="InterPro" id="IPR028094">
    <property type="entry name" value="RTC4_C"/>
</dbReference>
<keyword evidence="6" id="KW-0963">Cytoplasm</keyword>
<dbReference type="Proteomes" id="UP000248349">
    <property type="component" value="Unassembled WGS sequence"/>
</dbReference>
<protein>
    <recommendedName>
        <fullName evidence="5">Restriction of telomere capping protein 4</fullName>
    </recommendedName>
</protein>
<feature type="compositionally biased region" description="Polar residues" evidence="8">
    <location>
        <begin position="1"/>
        <end position="19"/>
    </location>
</feature>
<comment type="function">
    <text evidence="1">May be involved in a process influencing telomere capping.</text>
</comment>
<accession>A0A318ZF75</accession>
<dbReference type="GO" id="GO:0005737">
    <property type="term" value="C:cytoplasm"/>
    <property type="evidence" value="ECO:0007669"/>
    <property type="project" value="UniProtKB-SubCell"/>
</dbReference>
<dbReference type="PANTHER" id="PTHR41391">
    <property type="entry name" value="RESTRICTION OF TELOMERE CAPPING PROTEIN 4"/>
    <property type="match status" value="1"/>
</dbReference>